<dbReference type="SUPFAM" id="SSF48452">
    <property type="entry name" value="TPR-like"/>
    <property type="match status" value="1"/>
</dbReference>
<dbReference type="Gene3D" id="3.30.200.20">
    <property type="entry name" value="Phosphorylase Kinase, domain 1"/>
    <property type="match status" value="1"/>
</dbReference>
<accession>A0AA97M3U3</accession>
<dbReference type="Proteomes" id="UP000265719">
    <property type="component" value="Chromosome"/>
</dbReference>
<organism evidence="10 11">
    <name type="scientific">Thermobifida halotolerans</name>
    <dbReference type="NCBI Taxonomy" id="483545"/>
    <lineage>
        <taxon>Bacteria</taxon>
        <taxon>Bacillati</taxon>
        <taxon>Actinomycetota</taxon>
        <taxon>Actinomycetes</taxon>
        <taxon>Streptosporangiales</taxon>
        <taxon>Nocardiopsidaceae</taxon>
        <taxon>Thermobifida</taxon>
    </lineage>
</organism>
<keyword evidence="5 10" id="KW-0418">Kinase</keyword>
<feature type="binding site" evidence="7">
    <location>
        <position position="40"/>
    </location>
    <ligand>
        <name>ATP</name>
        <dbReference type="ChEBI" id="CHEBI:30616"/>
    </ligand>
</feature>
<sequence>MTDGRVIADRYELTVPLGRGGMGQVWEAYDRRLDRRVAVKLLNRDLLSDSGDGDEVGEKRFRRESQATARVEHPGVPAVYDVGSHEDTLYLAMQFVEGHLLGDVIAEEAPLPVSWAAAIAAQLASILSAAHERALVHRDLKPSNVILCPDGSVKLLDFGIAAVLDAKTRLTRGATPGTPLYMAPEQIEDRPATPRSDLYALGCLLHELLTGEPPFTGTLPSVTYQHVHTAPEPLDALRDDVPEALTGLVAELLAKRPEDRPADAREVYGRLVPLLPAPSGTTEPGGYDPTRPYREPMAPPPVRTAPRQRDGAVRSRPRGDSRERIDVAALRAEAERLRAAERYTQAGDVLDRLLDGADDLPENERLGLMWRRAGLAMSARDHRDALRRYRALLPRAVDHFGEGSEPVVDCRRQIVDCLALLGQFTDAADELRTLYRDHYAAQPYDREALEVGRRIGAILAAARHHEQAERWLRGQADRAAEALGLDDNLSRGIIADWIRVRDALEETPRD</sequence>
<evidence type="ECO:0000256" key="7">
    <source>
        <dbReference type="PROSITE-ProRule" id="PRU10141"/>
    </source>
</evidence>
<dbReference type="EC" id="2.7.11.1" evidence="1"/>
<keyword evidence="3" id="KW-0808">Transferase</keyword>
<dbReference type="Pfam" id="PF00069">
    <property type="entry name" value="Pkinase"/>
    <property type="match status" value="1"/>
</dbReference>
<dbReference type="SUPFAM" id="SSF56112">
    <property type="entry name" value="Protein kinase-like (PK-like)"/>
    <property type="match status" value="1"/>
</dbReference>
<dbReference type="InterPro" id="IPR011990">
    <property type="entry name" value="TPR-like_helical_dom_sf"/>
</dbReference>
<dbReference type="KEGG" id="thao:NI17_021770"/>
<feature type="domain" description="Protein kinase" evidence="9">
    <location>
        <begin position="11"/>
        <end position="275"/>
    </location>
</feature>
<evidence type="ECO:0000256" key="4">
    <source>
        <dbReference type="ARBA" id="ARBA00022741"/>
    </source>
</evidence>
<evidence type="ECO:0000313" key="10">
    <source>
        <dbReference type="EMBL" id="UOE19330.1"/>
    </source>
</evidence>
<dbReference type="RefSeq" id="WP_068690156.1">
    <property type="nucleotide sequence ID" value="NZ_CP063196.1"/>
</dbReference>
<dbReference type="PANTHER" id="PTHR43289">
    <property type="entry name" value="MITOGEN-ACTIVATED PROTEIN KINASE KINASE KINASE 20-RELATED"/>
    <property type="match status" value="1"/>
</dbReference>
<dbReference type="PROSITE" id="PS00107">
    <property type="entry name" value="PROTEIN_KINASE_ATP"/>
    <property type="match status" value="1"/>
</dbReference>
<dbReference type="GO" id="GO:0004674">
    <property type="term" value="F:protein serine/threonine kinase activity"/>
    <property type="evidence" value="ECO:0007669"/>
    <property type="project" value="UniProtKB-KW"/>
</dbReference>
<feature type="compositionally biased region" description="Basic and acidic residues" evidence="8">
    <location>
        <begin position="307"/>
        <end position="322"/>
    </location>
</feature>
<dbReference type="PANTHER" id="PTHR43289:SF6">
    <property type="entry name" value="SERINE_THREONINE-PROTEIN KINASE NEKL-3"/>
    <property type="match status" value="1"/>
</dbReference>
<dbReference type="Gene3D" id="1.10.510.10">
    <property type="entry name" value="Transferase(Phosphotransferase) domain 1"/>
    <property type="match status" value="1"/>
</dbReference>
<keyword evidence="11" id="KW-1185">Reference proteome</keyword>
<dbReference type="InterPro" id="IPR008271">
    <property type="entry name" value="Ser/Thr_kinase_AS"/>
</dbReference>
<evidence type="ECO:0000313" key="11">
    <source>
        <dbReference type="Proteomes" id="UP000265719"/>
    </source>
</evidence>
<dbReference type="SMART" id="SM00220">
    <property type="entry name" value="S_TKc"/>
    <property type="match status" value="1"/>
</dbReference>
<evidence type="ECO:0000256" key="3">
    <source>
        <dbReference type="ARBA" id="ARBA00022679"/>
    </source>
</evidence>
<evidence type="ECO:0000259" key="9">
    <source>
        <dbReference type="PROSITE" id="PS50011"/>
    </source>
</evidence>
<dbReference type="EMBL" id="CP063196">
    <property type="protein sequence ID" value="UOE19330.1"/>
    <property type="molecule type" value="Genomic_DNA"/>
</dbReference>
<evidence type="ECO:0000256" key="2">
    <source>
        <dbReference type="ARBA" id="ARBA00022527"/>
    </source>
</evidence>
<keyword evidence="2 10" id="KW-0723">Serine/threonine-protein kinase</keyword>
<protein>
    <recommendedName>
        <fullName evidence="1">non-specific serine/threonine protein kinase</fullName>
        <ecNumber evidence="1">2.7.11.1</ecNumber>
    </recommendedName>
</protein>
<evidence type="ECO:0000256" key="8">
    <source>
        <dbReference type="SAM" id="MobiDB-lite"/>
    </source>
</evidence>
<evidence type="ECO:0000256" key="6">
    <source>
        <dbReference type="ARBA" id="ARBA00022840"/>
    </source>
</evidence>
<dbReference type="CDD" id="cd14014">
    <property type="entry name" value="STKc_PknB_like"/>
    <property type="match status" value="1"/>
</dbReference>
<dbReference type="PROSITE" id="PS50011">
    <property type="entry name" value="PROTEIN_KINASE_DOM"/>
    <property type="match status" value="1"/>
</dbReference>
<dbReference type="InterPro" id="IPR017441">
    <property type="entry name" value="Protein_kinase_ATP_BS"/>
</dbReference>
<gene>
    <name evidence="10" type="ORF">NI17_021770</name>
</gene>
<reference evidence="10" key="1">
    <citation type="submission" date="2020-10" db="EMBL/GenBank/DDBJ databases">
        <title>De novo genome project of the cellulose decomposer Thermobifida halotolerans type strain.</title>
        <authorList>
            <person name="Nagy I."/>
            <person name="Horvath B."/>
            <person name="Kukolya J."/>
            <person name="Nagy I."/>
            <person name="Orsini M."/>
        </authorList>
    </citation>
    <scope>NUCLEOTIDE SEQUENCE</scope>
    <source>
        <strain evidence="10">DSM 44931</strain>
    </source>
</reference>
<keyword evidence="4 7" id="KW-0547">Nucleotide-binding</keyword>
<feature type="region of interest" description="Disordered" evidence="8">
    <location>
        <begin position="274"/>
        <end position="322"/>
    </location>
</feature>
<proteinExistence type="predicted"/>
<name>A0AA97M3U3_9ACTN</name>
<dbReference type="InterPro" id="IPR011009">
    <property type="entry name" value="Kinase-like_dom_sf"/>
</dbReference>
<keyword evidence="6 7" id="KW-0067">ATP-binding</keyword>
<evidence type="ECO:0000256" key="1">
    <source>
        <dbReference type="ARBA" id="ARBA00012513"/>
    </source>
</evidence>
<evidence type="ECO:0000256" key="5">
    <source>
        <dbReference type="ARBA" id="ARBA00022777"/>
    </source>
</evidence>
<dbReference type="InterPro" id="IPR000719">
    <property type="entry name" value="Prot_kinase_dom"/>
</dbReference>
<dbReference type="GO" id="GO:0005524">
    <property type="term" value="F:ATP binding"/>
    <property type="evidence" value="ECO:0007669"/>
    <property type="project" value="UniProtKB-UniRule"/>
</dbReference>
<dbReference type="PROSITE" id="PS00108">
    <property type="entry name" value="PROTEIN_KINASE_ST"/>
    <property type="match status" value="1"/>
</dbReference>
<dbReference type="AlphaFoldDB" id="A0AA97M3U3"/>